<dbReference type="InParanoid" id="A0A1V9XY39"/>
<dbReference type="OrthoDB" id="6480050at2759"/>
<dbReference type="PROSITE" id="PS50191">
    <property type="entry name" value="CRAL_TRIO"/>
    <property type="match status" value="1"/>
</dbReference>
<dbReference type="Pfam" id="PF00650">
    <property type="entry name" value="CRAL_TRIO"/>
    <property type="match status" value="1"/>
</dbReference>
<feature type="domain" description="CRAL-TRIO" evidence="1">
    <location>
        <begin position="130"/>
        <end position="294"/>
    </location>
</feature>
<gene>
    <name evidence="2" type="ORF">BIW11_06433</name>
</gene>
<dbReference type="Proteomes" id="UP000192247">
    <property type="component" value="Unassembled WGS sequence"/>
</dbReference>
<proteinExistence type="predicted"/>
<dbReference type="Gene3D" id="1.10.8.20">
    <property type="entry name" value="N-terminal domain of phosphatidylinositol transfer protein sec14p"/>
    <property type="match status" value="1"/>
</dbReference>
<dbReference type="Gene3D" id="1.20.5.1200">
    <property type="entry name" value="Alpha-tocopherol transfer"/>
    <property type="match status" value="1"/>
</dbReference>
<dbReference type="PRINTS" id="PR00180">
    <property type="entry name" value="CRETINALDHBP"/>
</dbReference>
<dbReference type="AlphaFoldDB" id="A0A1V9XY39"/>
<reference evidence="2 3" key="1">
    <citation type="journal article" date="2017" name="Gigascience">
        <title>Draft genome of the honey bee ectoparasitic mite, Tropilaelaps mercedesae, is shaped by the parasitic life history.</title>
        <authorList>
            <person name="Dong X."/>
            <person name="Armstrong S.D."/>
            <person name="Xia D."/>
            <person name="Makepeace B.L."/>
            <person name="Darby A.C."/>
            <person name="Kadowaki T."/>
        </authorList>
    </citation>
    <scope>NUCLEOTIDE SEQUENCE [LARGE SCALE GENOMIC DNA]</scope>
    <source>
        <strain evidence="2">Wuxi-XJTLU</strain>
    </source>
</reference>
<dbReference type="PANTHER" id="PTHR10174:SF224">
    <property type="entry name" value="RETINOL-BINDING PROTEIN PINTA"/>
    <property type="match status" value="1"/>
</dbReference>
<keyword evidence="3" id="KW-1185">Reference proteome</keyword>
<dbReference type="GO" id="GO:0016020">
    <property type="term" value="C:membrane"/>
    <property type="evidence" value="ECO:0007669"/>
    <property type="project" value="TreeGrafter"/>
</dbReference>
<dbReference type="STRING" id="418985.A0A1V9XY39"/>
<dbReference type="SMART" id="SM01100">
    <property type="entry name" value="CRAL_TRIO_N"/>
    <property type="match status" value="1"/>
</dbReference>
<dbReference type="Gene3D" id="3.40.525.10">
    <property type="entry name" value="CRAL-TRIO lipid binding domain"/>
    <property type="match status" value="1"/>
</dbReference>
<dbReference type="InterPro" id="IPR036273">
    <property type="entry name" value="CRAL/TRIO_N_dom_sf"/>
</dbReference>
<evidence type="ECO:0000313" key="2">
    <source>
        <dbReference type="EMBL" id="OQR78406.1"/>
    </source>
</evidence>
<dbReference type="InterPro" id="IPR001251">
    <property type="entry name" value="CRAL-TRIO_dom"/>
</dbReference>
<dbReference type="SMART" id="SM00516">
    <property type="entry name" value="SEC14"/>
    <property type="match status" value="1"/>
</dbReference>
<dbReference type="InterPro" id="IPR011074">
    <property type="entry name" value="CRAL/TRIO_N_dom"/>
</dbReference>
<organism evidence="2 3">
    <name type="scientific">Tropilaelaps mercedesae</name>
    <dbReference type="NCBI Taxonomy" id="418985"/>
    <lineage>
        <taxon>Eukaryota</taxon>
        <taxon>Metazoa</taxon>
        <taxon>Ecdysozoa</taxon>
        <taxon>Arthropoda</taxon>
        <taxon>Chelicerata</taxon>
        <taxon>Arachnida</taxon>
        <taxon>Acari</taxon>
        <taxon>Parasitiformes</taxon>
        <taxon>Mesostigmata</taxon>
        <taxon>Gamasina</taxon>
        <taxon>Dermanyssoidea</taxon>
        <taxon>Laelapidae</taxon>
        <taxon>Tropilaelaps</taxon>
    </lineage>
</organism>
<dbReference type="CDD" id="cd00170">
    <property type="entry name" value="SEC14"/>
    <property type="match status" value="1"/>
</dbReference>
<name>A0A1V9XY39_9ACAR</name>
<comment type="caution">
    <text evidence="2">The sequence shown here is derived from an EMBL/GenBank/DDBJ whole genome shotgun (WGS) entry which is preliminary data.</text>
</comment>
<protein>
    <submittedName>
        <fullName evidence="2">Alpha-tocopherol transfer protein-like</fullName>
    </submittedName>
</protein>
<sequence>MYPDTLTTPVESCLAVAPNDVIKMSDKILTGSALEVFDILRVREEAGFAKRAEQELGETPEIRARALQQLAEKLRTQNEFRPRMEEDYLIRFLRAKKFDVERAFSLMRNFYRCRLISPSKFLPIGIGPKDVKHLYDLRMGLILPKRNPLDGSVVLIAQFGDWTPESGYDLLDAYTPTALAFDYIQRNPECQLYGFRYVFNLKGLEWRYLRFLYPAVMRALVSCWQNGYPARFKGAHIVNNSRLWNVVWEITKPFLNEKVQKRVHLHASDMKSLHEFIPPEILPEEYGGKAGVITHHWLVNEMYLVHDEFVENSYYGYGVKPDGSELEEEELYHRNEIHESSDTNSN</sequence>
<evidence type="ECO:0000313" key="3">
    <source>
        <dbReference type="Proteomes" id="UP000192247"/>
    </source>
</evidence>
<evidence type="ECO:0000259" key="1">
    <source>
        <dbReference type="PROSITE" id="PS50191"/>
    </source>
</evidence>
<dbReference type="Pfam" id="PF03765">
    <property type="entry name" value="CRAL_TRIO_N"/>
    <property type="match status" value="1"/>
</dbReference>
<dbReference type="PANTHER" id="PTHR10174">
    <property type="entry name" value="ALPHA-TOCOPHEROL TRANSFER PROTEIN-RELATED"/>
    <property type="match status" value="1"/>
</dbReference>
<dbReference type="SUPFAM" id="SSF46938">
    <property type="entry name" value="CRAL/TRIO N-terminal domain"/>
    <property type="match status" value="1"/>
</dbReference>
<dbReference type="GO" id="GO:1902936">
    <property type="term" value="F:phosphatidylinositol bisphosphate binding"/>
    <property type="evidence" value="ECO:0007669"/>
    <property type="project" value="TreeGrafter"/>
</dbReference>
<dbReference type="InterPro" id="IPR036865">
    <property type="entry name" value="CRAL-TRIO_dom_sf"/>
</dbReference>
<dbReference type="EMBL" id="MNPL01002269">
    <property type="protein sequence ID" value="OQR78406.1"/>
    <property type="molecule type" value="Genomic_DNA"/>
</dbReference>
<dbReference type="FunCoup" id="A0A1V9XY39">
    <property type="interactions" value="222"/>
</dbReference>
<dbReference type="SUPFAM" id="SSF52087">
    <property type="entry name" value="CRAL/TRIO domain"/>
    <property type="match status" value="1"/>
</dbReference>
<accession>A0A1V9XY39</accession>